<feature type="compositionally biased region" description="Polar residues" evidence="6">
    <location>
        <begin position="1"/>
        <end position="10"/>
    </location>
</feature>
<reference evidence="8 9" key="1">
    <citation type="submission" date="2018-02" db="EMBL/GenBank/DDBJ databases">
        <title>Genome sequence of the basidiomycete white-rot fungus Phlebia centrifuga.</title>
        <authorList>
            <person name="Granchi Z."/>
            <person name="Peng M."/>
            <person name="de Vries R.P."/>
            <person name="Hilden K."/>
            <person name="Makela M.R."/>
            <person name="Grigoriev I."/>
            <person name="Riley R."/>
        </authorList>
    </citation>
    <scope>NUCLEOTIDE SEQUENCE [LARGE SCALE GENOMIC DNA]</scope>
    <source>
        <strain evidence="8 9">FBCC195</strain>
    </source>
</reference>
<keyword evidence="4" id="KW-0804">Transcription</keyword>
<name>A0A2R6NZF4_9APHY</name>
<dbReference type="PANTHER" id="PTHR47338">
    <property type="entry name" value="ZN(II)2CYS6 TRANSCRIPTION FACTOR (EUROFUNG)-RELATED"/>
    <property type="match status" value="1"/>
</dbReference>
<evidence type="ECO:0000313" key="8">
    <source>
        <dbReference type="EMBL" id="PSR81270.1"/>
    </source>
</evidence>
<evidence type="ECO:0000256" key="1">
    <source>
        <dbReference type="ARBA" id="ARBA00004123"/>
    </source>
</evidence>
<evidence type="ECO:0000256" key="6">
    <source>
        <dbReference type="SAM" id="MobiDB-lite"/>
    </source>
</evidence>
<dbReference type="SUPFAM" id="SSF57701">
    <property type="entry name" value="Zn2/Cys6 DNA-binding domain"/>
    <property type="match status" value="1"/>
</dbReference>
<dbReference type="InterPro" id="IPR050815">
    <property type="entry name" value="TF_fung"/>
</dbReference>
<proteinExistence type="predicted"/>
<dbReference type="PROSITE" id="PS00463">
    <property type="entry name" value="ZN2_CY6_FUNGAL_1"/>
    <property type="match status" value="1"/>
</dbReference>
<evidence type="ECO:0000313" key="9">
    <source>
        <dbReference type="Proteomes" id="UP000186601"/>
    </source>
</evidence>
<dbReference type="OrthoDB" id="2309723at2759"/>
<accession>A0A2R6NZF4</accession>
<dbReference type="Gene3D" id="4.10.240.10">
    <property type="entry name" value="Zn(2)-C6 fungal-type DNA-binding domain"/>
    <property type="match status" value="1"/>
</dbReference>
<comment type="subcellular location">
    <subcellularLocation>
        <location evidence="1">Nucleus</location>
    </subcellularLocation>
</comment>
<dbReference type="InterPro" id="IPR001138">
    <property type="entry name" value="Zn2Cys6_DnaBD"/>
</dbReference>
<protein>
    <recommendedName>
        <fullName evidence="7">Zn(2)-C6 fungal-type domain-containing protein</fullName>
    </recommendedName>
</protein>
<evidence type="ECO:0000256" key="5">
    <source>
        <dbReference type="ARBA" id="ARBA00023242"/>
    </source>
</evidence>
<gene>
    <name evidence="8" type="ORF">PHLCEN_2v6430</name>
</gene>
<keyword evidence="3" id="KW-0805">Transcription regulation</keyword>
<feature type="domain" description="Zn(2)-C6 fungal-type" evidence="7">
    <location>
        <begin position="34"/>
        <end position="66"/>
    </location>
</feature>
<sequence length="675" mass="74088">MSSYGATGNEQIMVMDRPQHPGPSTYTRAPKGKACLNCRKRKLKCDCAHPVCSQCTRFGREKDCEYSDKDHRSRTEVLEENIAILKARLKELEHSGQHTDCSPVQLTRPVWSGESTEDLTDLEMFAQESMYSLGVGSSTDVLMGNQSPTIIEPTRETAQTLIEAFIPHISSIGFFLDPTRFLTWAAHHLLSPSHTPPLSTLPPTGTLTDPLLSVVYLWGTVFATENNLKIQTRREAYLVRAVQQVSEALIPADAPSSFGFGNVGRKVDFLHVIQAEVLLANFFYYYGRFVEARLHTSSAVSLALSCDLHKIRPTSTSSLRNVESPQDRSKMHLVPGAEEETALPPPVDSIEENERIAAFWQVYVLDKTWSIAAHSRSGLLVEDGSPRMTVDTPWPLAIESFAEGNVPPWYGSVGGTIQMFLTDTESAGVDSGLSVLASRAQAAALLDRASWLSSTYSSDPSVLQTNQFAFEAFDTRIEKFILSLPSLTSLKDAPPYMQPSPEVVRSLVVTHCVARLAAAQLHSPWVNETIKSSAKCLSACKAIIAAVGVMPQESLRCVDPFLIVLLTFAAHMIIGELVHRAKGTSLYQGPYPLTSCVNPVYLTRALDEAVTLIGAMNRGSKFTGTSFGTPSDPFERICGVGMLIWTFYRDAIGSNTEVEGCCTCEWSGAYTIGRR</sequence>
<evidence type="ECO:0000256" key="4">
    <source>
        <dbReference type="ARBA" id="ARBA00023163"/>
    </source>
</evidence>
<dbReference type="Pfam" id="PF00172">
    <property type="entry name" value="Zn_clus"/>
    <property type="match status" value="1"/>
</dbReference>
<comment type="caution">
    <text evidence="8">The sequence shown here is derived from an EMBL/GenBank/DDBJ whole genome shotgun (WGS) entry which is preliminary data.</text>
</comment>
<keyword evidence="9" id="KW-1185">Reference proteome</keyword>
<dbReference type="InterPro" id="IPR036864">
    <property type="entry name" value="Zn2-C6_fun-type_DNA-bd_sf"/>
</dbReference>
<dbReference type="PROSITE" id="PS50048">
    <property type="entry name" value="ZN2_CY6_FUNGAL_2"/>
    <property type="match status" value="1"/>
</dbReference>
<dbReference type="CDD" id="cd12148">
    <property type="entry name" value="fungal_TF_MHR"/>
    <property type="match status" value="1"/>
</dbReference>
<dbReference type="CDD" id="cd00067">
    <property type="entry name" value="GAL4"/>
    <property type="match status" value="1"/>
</dbReference>
<dbReference type="AlphaFoldDB" id="A0A2R6NZF4"/>
<evidence type="ECO:0000256" key="3">
    <source>
        <dbReference type="ARBA" id="ARBA00023015"/>
    </source>
</evidence>
<dbReference type="GO" id="GO:0005634">
    <property type="term" value="C:nucleus"/>
    <property type="evidence" value="ECO:0007669"/>
    <property type="project" value="UniProtKB-SubCell"/>
</dbReference>
<dbReference type="Proteomes" id="UP000186601">
    <property type="component" value="Unassembled WGS sequence"/>
</dbReference>
<feature type="region of interest" description="Disordered" evidence="6">
    <location>
        <begin position="1"/>
        <end position="26"/>
    </location>
</feature>
<evidence type="ECO:0000259" key="7">
    <source>
        <dbReference type="PROSITE" id="PS50048"/>
    </source>
</evidence>
<organism evidence="8 9">
    <name type="scientific">Hermanssonia centrifuga</name>
    <dbReference type="NCBI Taxonomy" id="98765"/>
    <lineage>
        <taxon>Eukaryota</taxon>
        <taxon>Fungi</taxon>
        <taxon>Dikarya</taxon>
        <taxon>Basidiomycota</taxon>
        <taxon>Agaricomycotina</taxon>
        <taxon>Agaricomycetes</taxon>
        <taxon>Polyporales</taxon>
        <taxon>Meruliaceae</taxon>
        <taxon>Hermanssonia</taxon>
    </lineage>
</organism>
<dbReference type="GO" id="GO:0008270">
    <property type="term" value="F:zinc ion binding"/>
    <property type="evidence" value="ECO:0007669"/>
    <property type="project" value="InterPro"/>
</dbReference>
<evidence type="ECO:0000256" key="2">
    <source>
        <dbReference type="ARBA" id="ARBA00022723"/>
    </source>
</evidence>
<dbReference type="GO" id="GO:0000981">
    <property type="term" value="F:DNA-binding transcription factor activity, RNA polymerase II-specific"/>
    <property type="evidence" value="ECO:0007669"/>
    <property type="project" value="InterPro"/>
</dbReference>
<keyword evidence="2" id="KW-0479">Metal-binding</keyword>
<dbReference type="SMART" id="SM00066">
    <property type="entry name" value="GAL4"/>
    <property type="match status" value="1"/>
</dbReference>
<keyword evidence="5" id="KW-0539">Nucleus</keyword>
<dbReference type="EMBL" id="MLYV02000623">
    <property type="protein sequence ID" value="PSR81270.1"/>
    <property type="molecule type" value="Genomic_DNA"/>
</dbReference>
<dbReference type="STRING" id="98765.A0A2R6NZF4"/>
<dbReference type="PANTHER" id="PTHR47338:SF29">
    <property type="entry name" value="ZN(2)-C6 FUNGAL-TYPE DOMAIN-CONTAINING PROTEIN"/>
    <property type="match status" value="1"/>
</dbReference>